<feature type="domain" description="RING-type" evidence="5">
    <location>
        <begin position="10"/>
        <end position="60"/>
    </location>
</feature>
<evidence type="ECO:0000313" key="7">
    <source>
        <dbReference type="EMBL" id="EEN61595.1"/>
    </source>
</evidence>
<evidence type="ECO:0000259" key="6">
    <source>
        <dbReference type="PROSITE" id="PS50119"/>
    </source>
</evidence>
<dbReference type="PROSITE" id="PS50089">
    <property type="entry name" value="ZF_RING_2"/>
    <property type="match status" value="1"/>
</dbReference>
<evidence type="ECO:0008006" key="8">
    <source>
        <dbReference type="Google" id="ProtNLM"/>
    </source>
</evidence>
<evidence type="ECO:0000256" key="3">
    <source>
        <dbReference type="ARBA" id="ARBA00022833"/>
    </source>
</evidence>
<organism>
    <name type="scientific">Branchiostoma floridae</name>
    <name type="common">Florida lancelet</name>
    <name type="synonym">Amphioxus</name>
    <dbReference type="NCBI Taxonomy" id="7739"/>
    <lineage>
        <taxon>Eukaryota</taxon>
        <taxon>Metazoa</taxon>
        <taxon>Chordata</taxon>
        <taxon>Cephalochordata</taxon>
        <taxon>Leptocardii</taxon>
        <taxon>Amphioxiformes</taxon>
        <taxon>Branchiostomatidae</taxon>
        <taxon>Branchiostoma</taxon>
    </lineage>
</organism>
<keyword evidence="3" id="KW-0862">Zinc</keyword>
<accession>C3YDX6</accession>
<dbReference type="Gene3D" id="3.30.40.10">
    <property type="entry name" value="Zinc/RING finger domain, C3HC4 (zinc finger)"/>
    <property type="match status" value="1"/>
</dbReference>
<feature type="domain" description="B box-type" evidence="6">
    <location>
        <begin position="169"/>
        <end position="211"/>
    </location>
</feature>
<keyword evidence="1" id="KW-0479">Metal-binding</keyword>
<dbReference type="EMBL" id="GG666504">
    <property type="protein sequence ID" value="EEN61595.1"/>
    <property type="molecule type" value="Genomic_DNA"/>
</dbReference>
<dbReference type="InterPro" id="IPR047153">
    <property type="entry name" value="TRIM45/56/19-like"/>
</dbReference>
<dbReference type="eggNOG" id="KOG2177">
    <property type="taxonomic scope" value="Eukaryota"/>
</dbReference>
<dbReference type="Gene3D" id="4.10.830.40">
    <property type="match status" value="1"/>
</dbReference>
<dbReference type="Pfam" id="PF13445">
    <property type="entry name" value="zf-RING_UBOX"/>
    <property type="match status" value="1"/>
</dbReference>
<gene>
    <name evidence="7" type="ORF">BRAFLDRAFT_227998</name>
</gene>
<dbReference type="InterPro" id="IPR017907">
    <property type="entry name" value="Znf_RING_CS"/>
</dbReference>
<evidence type="ECO:0000256" key="4">
    <source>
        <dbReference type="PROSITE-ProRule" id="PRU00024"/>
    </source>
</evidence>
<reference evidence="7" key="1">
    <citation type="journal article" date="2008" name="Nature">
        <title>The amphioxus genome and the evolution of the chordate karyotype.</title>
        <authorList>
            <consortium name="US DOE Joint Genome Institute (JGI-PGF)"/>
            <person name="Putnam N.H."/>
            <person name="Butts T."/>
            <person name="Ferrier D.E.K."/>
            <person name="Furlong R.F."/>
            <person name="Hellsten U."/>
            <person name="Kawashima T."/>
            <person name="Robinson-Rechavi M."/>
            <person name="Shoguchi E."/>
            <person name="Terry A."/>
            <person name="Yu J.-K."/>
            <person name="Benito-Gutierrez E.L."/>
            <person name="Dubchak I."/>
            <person name="Garcia-Fernandez J."/>
            <person name="Gibson-Brown J.J."/>
            <person name="Grigoriev I.V."/>
            <person name="Horton A.C."/>
            <person name="de Jong P.J."/>
            <person name="Jurka J."/>
            <person name="Kapitonov V.V."/>
            <person name="Kohara Y."/>
            <person name="Kuroki Y."/>
            <person name="Lindquist E."/>
            <person name="Lucas S."/>
            <person name="Osoegawa K."/>
            <person name="Pennacchio L.A."/>
            <person name="Salamov A.A."/>
            <person name="Satou Y."/>
            <person name="Sauka-Spengler T."/>
            <person name="Schmutz J."/>
            <person name="Shin-I T."/>
            <person name="Toyoda A."/>
            <person name="Bronner-Fraser M."/>
            <person name="Fujiyama A."/>
            <person name="Holland L.Z."/>
            <person name="Holland P.W.H."/>
            <person name="Satoh N."/>
            <person name="Rokhsar D.S."/>
        </authorList>
    </citation>
    <scope>NUCLEOTIDE SEQUENCE [LARGE SCALE GENOMIC DNA]</scope>
    <source>
        <strain evidence="7">S238N-H82</strain>
        <tissue evidence="7">Testes</tissue>
    </source>
</reference>
<dbReference type="InterPro" id="IPR027370">
    <property type="entry name" value="Znf-RING_euk"/>
</dbReference>
<keyword evidence="2 4" id="KW-0863">Zinc-finger</keyword>
<dbReference type="AlphaFoldDB" id="C3YDX6"/>
<dbReference type="PANTHER" id="PTHR25462">
    <property type="entry name" value="BONUS, ISOFORM C-RELATED"/>
    <property type="match status" value="1"/>
</dbReference>
<dbReference type="GO" id="GO:0008270">
    <property type="term" value="F:zinc ion binding"/>
    <property type="evidence" value="ECO:0007669"/>
    <property type="project" value="UniProtKB-KW"/>
</dbReference>
<dbReference type="Gene3D" id="3.30.160.60">
    <property type="entry name" value="Classic Zinc Finger"/>
    <property type="match status" value="1"/>
</dbReference>
<dbReference type="InterPro" id="IPR000315">
    <property type="entry name" value="Znf_B-box"/>
</dbReference>
<dbReference type="SUPFAM" id="SSF57845">
    <property type="entry name" value="B-box zinc-binding domain"/>
    <property type="match status" value="1"/>
</dbReference>
<dbReference type="SUPFAM" id="SSF57850">
    <property type="entry name" value="RING/U-box"/>
    <property type="match status" value="1"/>
</dbReference>
<dbReference type="SMART" id="SM00336">
    <property type="entry name" value="BBOX"/>
    <property type="match status" value="2"/>
</dbReference>
<dbReference type="PROSITE" id="PS00518">
    <property type="entry name" value="ZF_RING_1"/>
    <property type="match status" value="1"/>
</dbReference>
<dbReference type="InterPro" id="IPR013083">
    <property type="entry name" value="Znf_RING/FYVE/PHD"/>
</dbReference>
<name>C3YDX6_BRAFL</name>
<dbReference type="InParanoid" id="C3YDX6"/>
<evidence type="ECO:0000259" key="5">
    <source>
        <dbReference type="PROSITE" id="PS50089"/>
    </source>
</evidence>
<dbReference type="SMART" id="SM00184">
    <property type="entry name" value="RING"/>
    <property type="match status" value="1"/>
</dbReference>
<dbReference type="Pfam" id="PF00643">
    <property type="entry name" value="zf-B_box"/>
    <property type="match status" value="1"/>
</dbReference>
<evidence type="ECO:0000256" key="1">
    <source>
        <dbReference type="ARBA" id="ARBA00022723"/>
    </source>
</evidence>
<evidence type="ECO:0000256" key="2">
    <source>
        <dbReference type="ARBA" id="ARBA00022771"/>
    </source>
</evidence>
<dbReference type="Pfam" id="PF22586">
    <property type="entry name" value="ANCHR-like_BBOX"/>
    <property type="match status" value="1"/>
</dbReference>
<dbReference type="CDD" id="cd19801">
    <property type="entry name" value="Bbox1_MID"/>
    <property type="match status" value="1"/>
</dbReference>
<dbReference type="PANTHER" id="PTHR25462:SF306">
    <property type="entry name" value="TRIPARTITE MOTIF CONTAINING 9"/>
    <property type="match status" value="1"/>
</dbReference>
<sequence>MEALESELTCPVCLELYSTPLLLPCLHNLCQRCAEEILLATKKKEESDDDATSFPCPTCRKNVEFERGRGLESLRRNITLENIIERYLSSLGCFLYLTVYWFRYRELAKGTKRSPVLCDVCDADPPPKATKTCLTCQISYCDNCVRTTHPSNKKAFTRHKLVEPQQAKRKVLTCPDHEDEKLNMFCCVDEMPICALCKLVGKHSEHKVAALAQMYRAKKVNVIQ</sequence>
<dbReference type="InterPro" id="IPR001841">
    <property type="entry name" value="Znf_RING"/>
</dbReference>
<proteinExistence type="predicted"/>
<dbReference type="PROSITE" id="PS50119">
    <property type="entry name" value="ZF_BBOX"/>
    <property type="match status" value="1"/>
</dbReference>
<protein>
    <recommendedName>
        <fullName evidence="8">RING-type domain-containing protein</fullName>
    </recommendedName>
</protein>